<dbReference type="InterPro" id="IPR043131">
    <property type="entry name" value="BCAT-like_N"/>
</dbReference>
<gene>
    <name evidence="1" type="ORF">AFM12_16800</name>
</gene>
<dbReference type="RefSeq" id="WP_055150637.1">
    <property type="nucleotide sequence ID" value="NZ_JXSZ01000013.1"/>
</dbReference>
<dbReference type="Pfam" id="PF01063">
    <property type="entry name" value="Aminotran_4"/>
    <property type="match status" value="1"/>
</dbReference>
<sequence length="203" mass="23669">MSLYFETIKYQRGEFFLLDYHEDRLNRTRFSQLGEKNGISLSAVLSDPPEDNQLYRCRVSYGQNIIKVEYFPYSIAEHQTIGFQEVGGYTYYFKAENRVFLNESVAQSGQSDVIFLKGGQLTDASYSNLVFFDGKSWLTPETYLLNGVKRQFLLHQKLIKEAEIRLDNIHDFSKIALINAMRDFELVYDFELRNGLIHLTLAQ</sequence>
<proteinExistence type="predicted"/>
<comment type="caution">
    <text evidence="1">The sequence shown here is derived from an EMBL/GenBank/DDBJ whole genome shotgun (WGS) entry which is preliminary data.</text>
</comment>
<keyword evidence="2" id="KW-1185">Reference proteome</keyword>
<reference evidence="1 2" key="1">
    <citation type="submission" date="2015-07" db="EMBL/GenBank/DDBJ databases">
        <title>The draft genome sequence of Leadbetterella sp. JN14-9.</title>
        <authorList>
            <person name="Liu Y."/>
            <person name="Du J."/>
            <person name="Shao Z."/>
        </authorList>
    </citation>
    <scope>NUCLEOTIDE SEQUENCE [LARGE SCALE GENOMIC DNA]</scope>
    <source>
        <strain evidence="1 2">JN14-9</strain>
    </source>
</reference>
<dbReference type="Gene3D" id="3.20.10.10">
    <property type="entry name" value="D-amino Acid Aminotransferase, subunit A, domain 2"/>
    <property type="match status" value="1"/>
</dbReference>
<name>A0A0P7BZ58_9BACT</name>
<dbReference type="InterPro" id="IPR036038">
    <property type="entry name" value="Aminotransferase-like"/>
</dbReference>
<dbReference type="AlphaFoldDB" id="A0A0P7BZ58"/>
<dbReference type="InterPro" id="IPR043132">
    <property type="entry name" value="BCAT-like_C"/>
</dbReference>
<protein>
    <recommendedName>
        <fullName evidence="3">4-amino-4-deoxychorismate lyase</fullName>
    </recommendedName>
</protein>
<dbReference type="STRING" id="1605367.AFM12_16800"/>
<evidence type="ECO:0000313" key="1">
    <source>
        <dbReference type="EMBL" id="KPM46896.1"/>
    </source>
</evidence>
<dbReference type="Proteomes" id="UP000050454">
    <property type="component" value="Unassembled WGS sequence"/>
</dbReference>
<dbReference type="GO" id="GO:0003824">
    <property type="term" value="F:catalytic activity"/>
    <property type="evidence" value="ECO:0007669"/>
    <property type="project" value="InterPro"/>
</dbReference>
<dbReference type="EMBL" id="LGTQ01000013">
    <property type="protein sequence ID" value="KPM46896.1"/>
    <property type="molecule type" value="Genomic_DNA"/>
</dbReference>
<evidence type="ECO:0000313" key="2">
    <source>
        <dbReference type="Proteomes" id="UP000050454"/>
    </source>
</evidence>
<organism evidence="1 2">
    <name type="scientific">Jiulongibacter sediminis</name>
    <dbReference type="NCBI Taxonomy" id="1605367"/>
    <lineage>
        <taxon>Bacteria</taxon>
        <taxon>Pseudomonadati</taxon>
        <taxon>Bacteroidota</taxon>
        <taxon>Cytophagia</taxon>
        <taxon>Cytophagales</taxon>
        <taxon>Leadbetterellaceae</taxon>
        <taxon>Jiulongibacter</taxon>
    </lineage>
</organism>
<accession>A0A0P7BZ58</accession>
<dbReference type="SUPFAM" id="SSF56752">
    <property type="entry name" value="D-aminoacid aminotransferase-like PLP-dependent enzymes"/>
    <property type="match status" value="1"/>
</dbReference>
<dbReference type="OrthoDB" id="1148709at2"/>
<dbReference type="Gene3D" id="3.30.470.10">
    <property type="match status" value="1"/>
</dbReference>
<evidence type="ECO:0008006" key="3">
    <source>
        <dbReference type="Google" id="ProtNLM"/>
    </source>
</evidence>
<dbReference type="InterPro" id="IPR001544">
    <property type="entry name" value="Aminotrans_IV"/>
</dbReference>